<evidence type="ECO:0000256" key="1">
    <source>
        <dbReference type="SAM" id="MobiDB-lite"/>
    </source>
</evidence>
<accession>A0A0F9RHT5</accession>
<feature type="region of interest" description="Disordered" evidence="1">
    <location>
        <begin position="1"/>
        <end position="39"/>
    </location>
</feature>
<proteinExistence type="predicted"/>
<protein>
    <submittedName>
        <fullName evidence="2">Uncharacterized protein</fullName>
    </submittedName>
</protein>
<gene>
    <name evidence="2" type="ORF">LCGC14_0893190</name>
</gene>
<dbReference type="EMBL" id="LAZR01002871">
    <property type="protein sequence ID" value="KKN24596.1"/>
    <property type="molecule type" value="Genomic_DNA"/>
</dbReference>
<evidence type="ECO:0000313" key="2">
    <source>
        <dbReference type="EMBL" id="KKN24596.1"/>
    </source>
</evidence>
<comment type="caution">
    <text evidence="2">The sequence shown here is derived from an EMBL/GenBank/DDBJ whole genome shotgun (WGS) entry which is preliminary data.</text>
</comment>
<sequence length="90" mass="9251">MAEAKAVAAGSDPGTSTGRSGKRKATRVSRESRGLPPLTGAQKIAKQNVQGAENACRYIKQHIEDGNMPTGEVLQACSTLTGALASILVA</sequence>
<organism evidence="2">
    <name type="scientific">marine sediment metagenome</name>
    <dbReference type="NCBI Taxonomy" id="412755"/>
    <lineage>
        <taxon>unclassified sequences</taxon>
        <taxon>metagenomes</taxon>
        <taxon>ecological metagenomes</taxon>
    </lineage>
</organism>
<reference evidence="2" key="1">
    <citation type="journal article" date="2015" name="Nature">
        <title>Complex archaea that bridge the gap between prokaryotes and eukaryotes.</title>
        <authorList>
            <person name="Spang A."/>
            <person name="Saw J.H."/>
            <person name="Jorgensen S.L."/>
            <person name="Zaremba-Niedzwiedzka K."/>
            <person name="Martijn J."/>
            <person name="Lind A.E."/>
            <person name="van Eijk R."/>
            <person name="Schleper C."/>
            <person name="Guy L."/>
            <person name="Ettema T.J."/>
        </authorList>
    </citation>
    <scope>NUCLEOTIDE SEQUENCE</scope>
</reference>
<dbReference type="AlphaFoldDB" id="A0A0F9RHT5"/>
<name>A0A0F9RHT5_9ZZZZ</name>